<dbReference type="PANTHER" id="PTHR10972">
    <property type="entry name" value="OXYSTEROL-BINDING PROTEIN-RELATED"/>
    <property type="match status" value="1"/>
</dbReference>
<dbReference type="InterPro" id="IPR037239">
    <property type="entry name" value="OSBP_sf"/>
</dbReference>
<dbReference type="SUPFAM" id="SSF144000">
    <property type="entry name" value="Oxysterol-binding protein-like"/>
    <property type="match status" value="1"/>
</dbReference>
<feature type="domain" description="C2H2-type" evidence="2">
    <location>
        <begin position="157"/>
        <end position="178"/>
    </location>
</feature>
<dbReference type="EMBL" id="LN857022">
    <property type="protein sequence ID" value="CRZ26137.1"/>
    <property type="molecule type" value="Genomic_DNA"/>
</dbReference>
<reference evidence="3" key="2">
    <citation type="submission" date="2012-12" db="EMBL/GenBank/DDBJ databases">
        <authorList>
            <consortium name="WormBase Consortium"/>
            <person name="Ghedin E."/>
            <person name="Paulini M."/>
        </authorList>
    </citation>
    <scope>NUCLEOTIDE SEQUENCE</scope>
    <source>
        <strain evidence="3">FR3</strain>
    </source>
</reference>
<dbReference type="GO" id="GO:0005886">
    <property type="term" value="C:plasma membrane"/>
    <property type="evidence" value="ECO:0007669"/>
    <property type="project" value="TreeGrafter"/>
</dbReference>
<dbReference type="GO" id="GO:0097038">
    <property type="term" value="C:perinuclear endoplasmic reticulum"/>
    <property type="evidence" value="ECO:0007669"/>
    <property type="project" value="TreeGrafter"/>
</dbReference>
<evidence type="ECO:0000256" key="1">
    <source>
        <dbReference type="SAM" id="MobiDB-lite"/>
    </source>
</evidence>
<dbReference type="Pfam" id="PF01237">
    <property type="entry name" value="Oxysterol_BP"/>
    <property type="match status" value="1"/>
</dbReference>
<organism evidence="3">
    <name type="scientific">Brugia malayi</name>
    <name type="common">Filarial nematode worm</name>
    <dbReference type="NCBI Taxonomy" id="6279"/>
    <lineage>
        <taxon>Eukaryota</taxon>
        <taxon>Metazoa</taxon>
        <taxon>Ecdysozoa</taxon>
        <taxon>Nematoda</taxon>
        <taxon>Chromadorea</taxon>
        <taxon>Rhabditida</taxon>
        <taxon>Spirurina</taxon>
        <taxon>Spiruromorpha</taxon>
        <taxon>Filarioidea</taxon>
        <taxon>Onchocercidae</taxon>
        <taxon>Brugia</taxon>
    </lineage>
</organism>
<sequence>MWSFQIEDLLLTCLEDTERRSEVEGQDGEEPVPQEQAFYEEEAEWAPLPETNDTDEAENWPTEAEWAPLPESDEETEAPVAPNAVAEPVESVRELVLRTRTINVPVLATHRSVAATPEEFHPADLGDLPEQLRRELLVPQAEPYTVVQANEERNIVCGICGRQFGTLKGWRIHASRMHKQDGFCARCGHYLLLPPGFTAAQKRAATEVHALDWCPRACAAVINERQVKRRRLDLVGREEDANHLFIPDTIETAKLREDSRGNTIAELNEKVAKIINDIKVIAIEMKLMRKELKELIKTIQSGKTLPTTESKEDDDDHDSDDSDEKADASTPDNNQILVDAIQKQKSKIYLPEEIIEKKEEKPERLILEGGELEKIQPRRHRDQLPKPSIAGEELGLRQLMAIVARRLPLPISFFEPLTMLQVLCEELRYSGQTLNRAISAYDPLDRIAYVTAFAVSSYSGMVCRKQKPFNPLLGETFDYVSNEGWKYHAEQVSHHPAITAAHAEGLNWEWWQTLISTPKTSWSGVIEATPELPVRVRLGKEDYCWNRVKVIIENASATAEYRKLKMDGIMNMRCSNGYTSTIIFRKDRQTEIYGTIMDNHGVTVVKLFGTLEV</sequence>
<accession>A0A1I9GDP1</accession>
<feature type="compositionally biased region" description="Acidic residues" evidence="1">
    <location>
        <begin position="311"/>
        <end position="324"/>
    </location>
</feature>
<protein>
    <submittedName>
        <fullName evidence="3">Bm11117</fullName>
    </submittedName>
</protein>
<dbReference type="InterPro" id="IPR013087">
    <property type="entry name" value="Znf_C2H2_type"/>
</dbReference>
<reference evidence="3" key="1">
    <citation type="journal article" date="2007" name="Science">
        <title>Draft genome of the filarial nematode parasite Brugia malayi.</title>
        <authorList>
            <person name="Ghedin E."/>
            <person name="Wang S."/>
            <person name="Spiro D."/>
            <person name="Caler E."/>
            <person name="Zhao Q."/>
            <person name="Crabtree J."/>
            <person name="Allen J.E."/>
            <person name="Delcher A.L."/>
            <person name="Guiliano D.B."/>
            <person name="Miranda-Saavedra D."/>
            <person name="Angiuoli S.V."/>
            <person name="Creasy T."/>
            <person name="Amedeo P."/>
            <person name="Haas B."/>
            <person name="El-Sayed N.M."/>
            <person name="Wortman J.R."/>
            <person name="Feldblyum T."/>
            <person name="Tallon L."/>
            <person name="Schatz M."/>
            <person name="Shumway M."/>
            <person name="Koo H."/>
            <person name="Salzberg S.L."/>
            <person name="Schobel S."/>
            <person name="Pertea M."/>
            <person name="Pop M."/>
            <person name="White O."/>
            <person name="Barton G.J."/>
            <person name="Carlow C.K."/>
            <person name="Crawford M.J."/>
            <person name="Daub J."/>
            <person name="Dimmic M.W."/>
            <person name="Estes C.F."/>
            <person name="Foster J.M."/>
            <person name="Ganatra M."/>
            <person name="Gregory W.F."/>
            <person name="Johnson N.M."/>
            <person name="Jin J."/>
            <person name="Komuniecki R."/>
            <person name="Korf I."/>
            <person name="Kumar S."/>
            <person name="Laney S."/>
            <person name="Li B.W."/>
            <person name="Li W."/>
            <person name="Lindblom T.H."/>
            <person name="Lustigman S."/>
            <person name="Ma D."/>
            <person name="Maina C.V."/>
            <person name="Martin D.M."/>
            <person name="McCarter J.P."/>
            <person name="McReynolds L."/>
            <person name="Mitreva M."/>
            <person name="Nutman T.B."/>
            <person name="Parkinson J."/>
            <person name="Peregrin-Alvarez J.M."/>
            <person name="Poole C."/>
            <person name="Ren Q."/>
            <person name="Saunders L."/>
            <person name="Sluder A.E."/>
            <person name="Smith K."/>
            <person name="Stanke M."/>
            <person name="Unnasch T.R."/>
            <person name="Ware J."/>
            <person name="Wei A.D."/>
            <person name="Weil G."/>
            <person name="Williams D.J."/>
            <person name="Zhang Y."/>
            <person name="Williams S.A."/>
            <person name="Fraser-Liggett C."/>
            <person name="Slatko B."/>
            <person name="Blaxter M.L."/>
            <person name="Scott A.L."/>
        </authorList>
    </citation>
    <scope>NUCLEOTIDE SEQUENCE</scope>
    <source>
        <strain evidence="3">FR3</strain>
    </source>
</reference>
<dbReference type="PANTHER" id="PTHR10972:SF203">
    <property type="entry name" value="OXYSTEROL-BINDING PROTEIN HOMOLOG 3"/>
    <property type="match status" value="1"/>
</dbReference>
<gene>
    <name evidence="3" type="primary">Bm11117</name>
    <name evidence="3" type="ORF">BM_Bm11117</name>
</gene>
<dbReference type="GO" id="GO:0032934">
    <property type="term" value="F:sterol binding"/>
    <property type="evidence" value="ECO:0007669"/>
    <property type="project" value="TreeGrafter"/>
</dbReference>
<feature type="region of interest" description="Disordered" evidence="1">
    <location>
        <begin position="304"/>
        <end position="336"/>
    </location>
</feature>
<dbReference type="PROSITE" id="PS00028">
    <property type="entry name" value="ZINC_FINGER_C2H2_1"/>
    <property type="match status" value="1"/>
</dbReference>
<dbReference type="GO" id="GO:0005829">
    <property type="term" value="C:cytosol"/>
    <property type="evidence" value="ECO:0007669"/>
    <property type="project" value="TreeGrafter"/>
</dbReference>
<proteinExistence type="predicted"/>
<name>A0A1I9GDP1_BRUMA</name>
<dbReference type="AlphaFoldDB" id="A0A1I9GDP1"/>
<evidence type="ECO:0000313" key="3">
    <source>
        <dbReference type="EMBL" id="CRZ26137.1"/>
    </source>
</evidence>
<dbReference type="InterPro" id="IPR000648">
    <property type="entry name" value="Oxysterol-bd"/>
</dbReference>
<dbReference type="Gene3D" id="2.40.160.120">
    <property type="match status" value="1"/>
</dbReference>
<evidence type="ECO:0000259" key="2">
    <source>
        <dbReference type="PROSITE" id="PS00028"/>
    </source>
</evidence>